<keyword evidence="5" id="KW-1185">Reference proteome</keyword>
<dbReference type="Pfam" id="PF13488">
    <property type="entry name" value="Gly-zipper_Omp"/>
    <property type="match status" value="1"/>
</dbReference>
<dbReference type="PROSITE" id="PS51257">
    <property type="entry name" value="PROKAR_LIPOPROTEIN"/>
    <property type="match status" value="1"/>
</dbReference>
<organism evidence="4 5">
    <name type="scientific">Variovorax rhizosphaerae</name>
    <dbReference type="NCBI Taxonomy" id="1836200"/>
    <lineage>
        <taxon>Bacteria</taxon>
        <taxon>Pseudomonadati</taxon>
        <taxon>Pseudomonadota</taxon>
        <taxon>Betaproteobacteria</taxon>
        <taxon>Burkholderiales</taxon>
        <taxon>Comamonadaceae</taxon>
        <taxon>Variovorax</taxon>
    </lineage>
</organism>
<dbReference type="EMBL" id="JBBKZT010000011">
    <property type="protein sequence ID" value="MEJ8849732.1"/>
    <property type="molecule type" value="Genomic_DNA"/>
</dbReference>
<feature type="domain" description="Glycine zipper" evidence="3">
    <location>
        <begin position="31"/>
        <end position="74"/>
    </location>
</feature>
<evidence type="ECO:0000256" key="1">
    <source>
        <dbReference type="SAM" id="MobiDB-lite"/>
    </source>
</evidence>
<feature type="signal peptide" evidence="2">
    <location>
        <begin position="1"/>
        <end position="22"/>
    </location>
</feature>
<protein>
    <submittedName>
        <fullName evidence="4">Glycine zipper domain-containing protein</fullName>
    </submittedName>
</protein>
<reference evidence="4 5" key="1">
    <citation type="submission" date="2024-03" db="EMBL/GenBank/DDBJ databases">
        <title>Novel species of the genus Variovorax.</title>
        <authorList>
            <person name="Liu Q."/>
            <person name="Xin Y.-H."/>
        </authorList>
    </citation>
    <scope>NUCLEOTIDE SEQUENCE [LARGE SCALE GENOMIC DNA]</scope>
    <source>
        <strain evidence="4 5">KACC 18900</strain>
    </source>
</reference>
<dbReference type="Proteomes" id="UP001385892">
    <property type="component" value="Unassembled WGS sequence"/>
</dbReference>
<evidence type="ECO:0000259" key="3">
    <source>
        <dbReference type="Pfam" id="PF13488"/>
    </source>
</evidence>
<dbReference type="RefSeq" id="WP_340344848.1">
    <property type="nucleotide sequence ID" value="NZ_JBBKZT010000011.1"/>
</dbReference>
<name>A0ABU8WQ87_9BURK</name>
<evidence type="ECO:0000313" key="5">
    <source>
        <dbReference type="Proteomes" id="UP001385892"/>
    </source>
</evidence>
<proteinExistence type="predicted"/>
<evidence type="ECO:0000256" key="2">
    <source>
        <dbReference type="SAM" id="SignalP"/>
    </source>
</evidence>
<feature type="compositionally biased region" description="Low complexity" evidence="1">
    <location>
        <begin position="82"/>
        <end position="92"/>
    </location>
</feature>
<feature type="chain" id="PRO_5046081185" evidence="2">
    <location>
        <begin position="23"/>
        <end position="92"/>
    </location>
</feature>
<keyword evidence="2" id="KW-0732">Signal</keyword>
<feature type="region of interest" description="Disordered" evidence="1">
    <location>
        <begin position="73"/>
        <end position="92"/>
    </location>
</feature>
<dbReference type="InterPro" id="IPR039567">
    <property type="entry name" value="Gly-zipper"/>
</dbReference>
<comment type="caution">
    <text evidence="4">The sequence shown here is derived from an EMBL/GenBank/DDBJ whole genome shotgun (WGS) entry which is preliminary data.</text>
</comment>
<evidence type="ECO:0000313" key="4">
    <source>
        <dbReference type="EMBL" id="MEJ8849732.1"/>
    </source>
</evidence>
<gene>
    <name evidence="4" type="ORF">WKW82_24005</name>
</gene>
<sequence length="92" mass="9187">MKARLWIVAAAATSAMTLVGCAGTGPNQQLGVAGGAVGGALIGQAIGHNTAATVGGAAIGGLIGNEVGRNADQRNYNERSRNNYYPYNGPSN</sequence>
<accession>A0ABU8WQ87</accession>